<dbReference type="Pfam" id="PF00232">
    <property type="entry name" value="Glyco_hydro_1"/>
    <property type="match status" value="1"/>
</dbReference>
<evidence type="ECO:0000256" key="4">
    <source>
        <dbReference type="PROSITE-ProRule" id="PRU10055"/>
    </source>
</evidence>
<reference evidence="6 7" key="2">
    <citation type="submission" date="2009-02" db="EMBL/GenBank/DDBJ databases">
        <title>Draft genome sequence of Holdemania filiformis DSM 12042.</title>
        <authorList>
            <person name="Sudarsanam P."/>
            <person name="Ley R."/>
            <person name="Guruge J."/>
            <person name="Turnbaugh P.J."/>
            <person name="Mahowald M."/>
            <person name="Liep D."/>
            <person name="Gordon J."/>
        </authorList>
    </citation>
    <scope>NUCLEOTIDE SEQUENCE [LARGE SCALE GENOMIC DNA]</scope>
    <source>
        <strain evidence="6 7">DSM 12042</strain>
    </source>
</reference>
<comment type="similarity">
    <text evidence="1 5">Belongs to the glycosyl hydrolase 1 family.</text>
</comment>
<keyword evidence="2" id="KW-0378">Hydrolase</keyword>
<dbReference type="InterPro" id="IPR001360">
    <property type="entry name" value="Glyco_hydro_1"/>
</dbReference>
<evidence type="ECO:0000256" key="5">
    <source>
        <dbReference type="RuleBase" id="RU003690"/>
    </source>
</evidence>
<dbReference type="RefSeq" id="WP_006059361.1">
    <property type="nucleotide sequence ID" value="NZ_GG657557.1"/>
</dbReference>
<proteinExistence type="inferred from homology"/>
<dbReference type="Gene3D" id="3.20.20.80">
    <property type="entry name" value="Glycosidases"/>
    <property type="match status" value="1"/>
</dbReference>
<dbReference type="InterPro" id="IPR018120">
    <property type="entry name" value="Glyco_hydro_1_AS"/>
</dbReference>
<dbReference type="GO" id="GO:0008422">
    <property type="term" value="F:beta-glucosidase activity"/>
    <property type="evidence" value="ECO:0007669"/>
    <property type="project" value="TreeGrafter"/>
</dbReference>
<dbReference type="GO" id="GO:0016052">
    <property type="term" value="P:carbohydrate catabolic process"/>
    <property type="evidence" value="ECO:0007669"/>
    <property type="project" value="TreeGrafter"/>
</dbReference>
<accession>B9Y8M6</accession>
<dbReference type="FunFam" id="3.20.20.80:FF:000004">
    <property type="entry name" value="Beta-glucosidase 6-phospho-beta-glucosidase"/>
    <property type="match status" value="1"/>
</dbReference>
<dbReference type="PANTHER" id="PTHR10353:SF122">
    <property type="entry name" value="6-PHOSPHO-BETA-GLUCOSIDASE ASCB-RELATED"/>
    <property type="match status" value="1"/>
</dbReference>
<dbReference type="eggNOG" id="COG2723">
    <property type="taxonomic scope" value="Bacteria"/>
</dbReference>
<dbReference type="Proteomes" id="UP000005950">
    <property type="component" value="Unassembled WGS sequence"/>
</dbReference>
<dbReference type="PROSITE" id="PS00572">
    <property type="entry name" value="GLYCOSYL_HYDROL_F1_1"/>
    <property type="match status" value="1"/>
</dbReference>
<dbReference type="PRINTS" id="PR00131">
    <property type="entry name" value="GLHYDRLASE1"/>
</dbReference>
<reference evidence="6 7" key="1">
    <citation type="submission" date="2008-12" db="EMBL/GenBank/DDBJ databases">
        <authorList>
            <person name="Fulton L."/>
            <person name="Clifton S."/>
            <person name="Fulton B."/>
            <person name="Xu J."/>
            <person name="Minx P."/>
            <person name="Pepin K.H."/>
            <person name="Johnson M."/>
            <person name="Bhonagiri V."/>
            <person name="Nash W.E."/>
            <person name="Mardis E.R."/>
            <person name="Wilson R.K."/>
        </authorList>
    </citation>
    <scope>NUCLEOTIDE SEQUENCE [LARGE SCALE GENOMIC DNA]</scope>
    <source>
        <strain evidence="6 7">DSM 12042</strain>
    </source>
</reference>
<protein>
    <submittedName>
        <fullName evidence="6">Aryl-phospho-beta-D-glucosidase BglH</fullName>
    </submittedName>
</protein>
<dbReference type="PANTHER" id="PTHR10353">
    <property type="entry name" value="GLYCOSYL HYDROLASE"/>
    <property type="match status" value="1"/>
</dbReference>
<evidence type="ECO:0000256" key="2">
    <source>
        <dbReference type="ARBA" id="ARBA00022801"/>
    </source>
</evidence>
<evidence type="ECO:0000256" key="3">
    <source>
        <dbReference type="ARBA" id="ARBA00023295"/>
    </source>
</evidence>
<gene>
    <name evidence="6" type="primary">bglH</name>
    <name evidence="6" type="ORF">HOLDEFILI_02173</name>
</gene>
<dbReference type="EMBL" id="ACCF01000128">
    <property type="protein sequence ID" value="EEF67651.1"/>
    <property type="molecule type" value="Genomic_DNA"/>
</dbReference>
<comment type="caution">
    <text evidence="6">The sequence shown here is derived from an EMBL/GenBank/DDBJ whole genome shotgun (WGS) entry which is preliminary data.</text>
</comment>
<dbReference type="InterPro" id="IPR017853">
    <property type="entry name" value="GH"/>
</dbReference>
<organism evidence="6 7">
    <name type="scientific">Holdemania filiformis DSM 12042</name>
    <dbReference type="NCBI Taxonomy" id="545696"/>
    <lineage>
        <taxon>Bacteria</taxon>
        <taxon>Bacillati</taxon>
        <taxon>Bacillota</taxon>
        <taxon>Erysipelotrichia</taxon>
        <taxon>Erysipelotrichales</taxon>
        <taxon>Erysipelotrichaceae</taxon>
        <taxon>Holdemania</taxon>
    </lineage>
</organism>
<feature type="active site" description="Nucleophile" evidence="4">
    <location>
        <position position="380"/>
    </location>
</feature>
<dbReference type="OrthoDB" id="1637462at2"/>
<evidence type="ECO:0000256" key="1">
    <source>
        <dbReference type="ARBA" id="ARBA00010838"/>
    </source>
</evidence>
<dbReference type="SUPFAM" id="SSF51445">
    <property type="entry name" value="(Trans)glycosidases"/>
    <property type="match status" value="1"/>
</dbReference>
<name>B9Y8M6_9FIRM</name>
<dbReference type="HOGENOM" id="CLU_001859_0_2_9"/>
<evidence type="ECO:0000313" key="7">
    <source>
        <dbReference type="Proteomes" id="UP000005950"/>
    </source>
</evidence>
<keyword evidence="3" id="KW-0326">Glycosidase</keyword>
<sequence length="481" mass="54937">MGFRNDFLWGGAIAACQTEGAWNEEGKTLTFPDIVKKIKPEQRRNFGQAQIDEQALEAGKTGPVSDYPKRWGIDFYHTYKEDIALFAEMGFQVFRFSIALARVFPHLDDPQPNAKALAYYDAVIDECLRHHIEPLVTIVHFDPPIAVWEKYGGWCNPAMIDVYVRYAGVLLERYKDKVKYWVTFNEINMALKAPFKTLGMLSGEGLEYENRRWQGIHNQFVASARTVIRAKEINPAMMVGCMIADITTYPYSSDPRDVLANLKFDQKMNLGFLDVMVKGRYPYFLKNYFAQEGIQWTCSEQDAELLKQGTVDFVGFSYYMSIVTSYTTKDKQLTNGNMTGGLKNACLSSTEWGWQIDPVGLRITANQLYDRYEKPLFVLENGIGSVEVPGPDGQIHDAYRIAYLRDHLRQLKLAAEDGCEILGYTMWGPIDLISSQTSEMSKRYGFIYVDQDDEGQGSKQRIKKDSFAWMQRVIATNGEEL</sequence>
<evidence type="ECO:0000313" key="6">
    <source>
        <dbReference type="EMBL" id="EEF67651.1"/>
    </source>
</evidence>
<dbReference type="GO" id="GO:0005829">
    <property type="term" value="C:cytosol"/>
    <property type="evidence" value="ECO:0007669"/>
    <property type="project" value="TreeGrafter"/>
</dbReference>
<dbReference type="STRING" id="545696.HOLDEFILI_02173"/>
<dbReference type="AlphaFoldDB" id="B9Y8M6"/>